<dbReference type="RefSeq" id="WP_285933080.1">
    <property type="nucleotide sequence ID" value="NZ_JASTZU010000048.1"/>
</dbReference>
<dbReference type="PANTHER" id="PTHR46797">
    <property type="entry name" value="HTH-TYPE TRANSCRIPTIONAL REGULATOR"/>
    <property type="match status" value="1"/>
</dbReference>
<evidence type="ECO:0000313" key="3">
    <source>
        <dbReference type="EMBL" id="MDL4841799.1"/>
    </source>
</evidence>
<reference evidence="3 4" key="1">
    <citation type="submission" date="2023-06" db="EMBL/GenBank/DDBJ databases">
        <title>Aquibacillus rhizosphaerae LR5S19.</title>
        <authorList>
            <person name="Sun J.-Q."/>
        </authorList>
    </citation>
    <scope>NUCLEOTIDE SEQUENCE [LARGE SCALE GENOMIC DNA]</scope>
    <source>
        <strain evidence="3 4">LR5S19</strain>
    </source>
</reference>
<dbReference type="Proteomes" id="UP001235343">
    <property type="component" value="Unassembled WGS sequence"/>
</dbReference>
<feature type="domain" description="HTH cro/C1-type" evidence="2">
    <location>
        <begin position="14"/>
        <end position="68"/>
    </location>
</feature>
<protein>
    <submittedName>
        <fullName evidence="3">Helix-turn-helix transcriptional regulator</fullName>
    </submittedName>
</protein>
<dbReference type="EMBL" id="JASTZU010000048">
    <property type="protein sequence ID" value="MDL4841799.1"/>
    <property type="molecule type" value="Genomic_DNA"/>
</dbReference>
<dbReference type="PROSITE" id="PS50943">
    <property type="entry name" value="HTH_CROC1"/>
    <property type="match status" value="1"/>
</dbReference>
<keyword evidence="1" id="KW-0238">DNA-binding</keyword>
<dbReference type="SMART" id="SM00530">
    <property type="entry name" value="HTH_XRE"/>
    <property type="match status" value="1"/>
</dbReference>
<dbReference type="InterPro" id="IPR050807">
    <property type="entry name" value="TransReg_Diox_bact_type"/>
</dbReference>
<dbReference type="Gene3D" id="1.10.260.40">
    <property type="entry name" value="lambda repressor-like DNA-binding domains"/>
    <property type="match status" value="1"/>
</dbReference>
<dbReference type="CDD" id="cd00093">
    <property type="entry name" value="HTH_XRE"/>
    <property type="match status" value="1"/>
</dbReference>
<gene>
    <name evidence="3" type="ORF">QQS35_15270</name>
</gene>
<organism evidence="3 4">
    <name type="scientific">Aquibacillus rhizosphaerae</name>
    <dbReference type="NCBI Taxonomy" id="3051431"/>
    <lineage>
        <taxon>Bacteria</taxon>
        <taxon>Bacillati</taxon>
        <taxon>Bacillota</taxon>
        <taxon>Bacilli</taxon>
        <taxon>Bacillales</taxon>
        <taxon>Bacillaceae</taxon>
        <taxon>Aquibacillus</taxon>
    </lineage>
</organism>
<accession>A0ABT7L7G2</accession>
<dbReference type="SUPFAM" id="SSF47413">
    <property type="entry name" value="lambda repressor-like DNA-binding domains"/>
    <property type="match status" value="1"/>
</dbReference>
<proteinExistence type="predicted"/>
<sequence>MPKTELAKVIGERLRAFRKKQGLSQEELAHLASIHPTYIGQLERGEKNVTIDTLEKITKALHISLEELFRFSPLNNQHDDTINQLQKHILNISEQDRKRLLTIIDVLLDWRSREDKEQLN</sequence>
<dbReference type="Pfam" id="PF01381">
    <property type="entry name" value="HTH_3"/>
    <property type="match status" value="1"/>
</dbReference>
<name>A0ABT7L7G2_9BACI</name>
<dbReference type="InterPro" id="IPR010982">
    <property type="entry name" value="Lambda_DNA-bd_dom_sf"/>
</dbReference>
<evidence type="ECO:0000313" key="4">
    <source>
        <dbReference type="Proteomes" id="UP001235343"/>
    </source>
</evidence>
<evidence type="ECO:0000256" key="1">
    <source>
        <dbReference type="ARBA" id="ARBA00023125"/>
    </source>
</evidence>
<dbReference type="InterPro" id="IPR001387">
    <property type="entry name" value="Cro/C1-type_HTH"/>
</dbReference>
<comment type="caution">
    <text evidence="3">The sequence shown here is derived from an EMBL/GenBank/DDBJ whole genome shotgun (WGS) entry which is preliminary data.</text>
</comment>
<evidence type="ECO:0000259" key="2">
    <source>
        <dbReference type="PROSITE" id="PS50943"/>
    </source>
</evidence>
<dbReference type="PANTHER" id="PTHR46797:SF24">
    <property type="entry name" value="DNA-BINDING PHAGE PROTEIN"/>
    <property type="match status" value="1"/>
</dbReference>
<keyword evidence="4" id="KW-1185">Reference proteome</keyword>